<protein>
    <recommendedName>
        <fullName evidence="4">BED-type domain-containing protein</fullName>
    </recommendedName>
</protein>
<evidence type="ECO:0000256" key="1">
    <source>
        <dbReference type="SAM" id="MobiDB-lite"/>
    </source>
</evidence>
<keyword evidence="3" id="KW-1185">Reference proteome</keyword>
<reference evidence="2" key="1">
    <citation type="journal article" date="2019" name="bioRxiv">
        <title>The Genome of the Zebra Mussel, Dreissena polymorpha: A Resource for Invasive Species Research.</title>
        <authorList>
            <person name="McCartney M.A."/>
            <person name="Auch B."/>
            <person name="Kono T."/>
            <person name="Mallez S."/>
            <person name="Zhang Y."/>
            <person name="Obille A."/>
            <person name="Becker A."/>
            <person name="Abrahante J.E."/>
            <person name="Garbe J."/>
            <person name="Badalamenti J.P."/>
            <person name="Herman A."/>
            <person name="Mangelson H."/>
            <person name="Liachko I."/>
            <person name="Sullivan S."/>
            <person name="Sone E.D."/>
            <person name="Koren S."/>
            <person name="Silverstein K.A.T."/>
            <person name="Beckman K.B."/>
            <person name="Gohl D.M."/>
        </authorList>
    </citation>
    <scope>NUCLEOTIDE SEQUENCE</scope>
    <source>
        <strain evidence="2">Duluth1</strain>
        <tissue evidence="2">Whole animal</tissue>
    </source>
</reference>
<evidence type="ECO:0008006" key="4">
    <source>
        <dbReference type="Google" id="ProtNLM"/>
    </source>
</evidence>
<evidence type="ECO:0000313" key="2">
    <source>
        <dbReference type="EMBL" id="KAH3832443.1"/>
    </source>
</evidence>
<sequence length="104" mass="11395">MKPKDPVWGLYHLLTGGNKTVAKCKECSLEVSAKVIRFRTHLQKCKSNGNGISASSVMHAGETVLVESTPAPVPTKSNPQPETPKKPETAVIKQLWCCDKYHHA</sequence>
<evidence type="ECO:0000313" key="3">
    <source>
        <dbReference type="Proteomes" id="UP000828390"/>
    </source>
</evidence>
<feature type="region of interest" description="Disordered" evidence="1">
    <location>
        <begin position="69"/>
        <end position="88"/>
    </location>
</feature>
<reference evidence="2" key="2">
    <citation type="submission" date="2020-11" db="EMBL/GenBank/DDBJ databases">
        <authorList>
            <person name="McCartney M.A."/>
            <person name="Auch B."/>
            <person name="Kono T."/>
            <person name="Mallez S."/>
            <person name="Becker A."/>
            <person name="Gohl D.M."/>
            <person name="Silverstein K.A.T."/>
            <person name="Koren S."/>
            <person name="Bechman K.B."/>
            <person name="Herman A."/>
            <person name="Abrahante J.E."/>
            <person name="Garbe J."/>
        </authorList>
    </citation>
    <scope>NUCLEOTIDE SEQUENCE</scope>
    <source>
        <strain evidence="2">Duluth1</strain>
        <tissue evidence="2">Whole animal</tissue>
    </source>
</reference>
<organism evidence="2 3">
    <name type="scientific">Dreissena polymorpha</name>
    <name type="common">Zebra mussel</name>
    <name type="synonym">Mytilus polymorpha</name>
    <dbReference type="NCBI Taxonomy" id="45954"/>
    <lineage>
        <taxon>Eukaryota</taxon>
        <taxon>Metazoa</taxon>
        <taxon>Spiralia</taxon>
        <taxon>Lophotrochozoa</taxon>
        <taxon>Mollusca</taxon>
        <taxon>Bivalvia</taxon>
        <taxon>Autobranchia</taxon>
        <taxon>Heteroconchia</taxon>
        <taxon>Euheterodonta</taxon>
        <taxon>Imparidentia</taxon>
        <taxon>Neoheterodontei</taxon>
        <taxon>Myida</taxon>
        <taxon>Dreissenoidea</taxon>
        <taxon>Dreissenidae</taxon>
        <taxon>Dreissena</taxon>
    </lineage>
</organism>
<gene>
    <name evidence="2" type="ORF">DPMN_105730</name>
</gene>
<dbReference type="AlphaFoldDB" id="A0A9D4K3Q9"/>
<comment type="caution">
    <text evidence="2">The sequence shown here is derived from an EMBL/GenBank/DDBJ whole genome shotgun (WGS) entry which is preliminary data.</text>
</comment>
<dbReference type="EMBL" id="JAIWYP010000004">
    <property type="protein sequence ID" value="KAH3832443.1"/>
    <property type="molecule type" value="Genomic_DNA"/>
</dbReference>
<proteinExistence type="predicted"/>
<dbReference type="Proteomes" id="UP000828390">
    <property type="component" value="Unassembled WGS sequence"/>
</dbReference>
<name>A0A9D4K3Q9_DREPO</name>
<accession>A0A9D4K3Q9</accession>